<comment type="caution">
    <text evidence="2">The sequence shown here is derived from an EMBL/GenBank/DDBJ whole genome shotgun (WGS) entry which is preliminary data.</text>
</comment>
<keyword evidence="1" id="KW-0175">Coiled coil</keyword>
<dbReference type="AlphaFoldDB" id="A0A821BDQ6"/>
<gene>
    <name evidence="2" type="ORF">UJA718_LOCUS31015</name>
</gene>
<name>A0A821BDQ6_9BILA</name>
<feature type="non-terminal residue" evidence="2">
    <location>
        <position position="33"/>
    </location>
</feature>
<dbReference type="EMBL" id="CAJOBP010019399">
    <property type="protein sequence ID" value="CAF4593549.1"/>
    <property type="molecule type" value="Genomic_DNA"/>
</dbReference>
<accession>A0A821BDQ6</accession>
<evidence type="ECO:0000313" key="2">
    <source>
        <dbReference type="EMBL" id="CAF4593549.1"/>
    </source>
</evidence>
<protein>
    <submittedName>
        <fullName evidence="2">Uncharacterized protein</fullName>
    </submittedName>
</protein>
<sequence>MKQISDKLARLERENTQLRAIISETKIIHQGSR</sequence>
<feature type="coiled-coil region" evidence="1">
    <location>
        <begin position="1"/>
        <end position="28"/>
    </location>
</feature>
<evidence type="ECO:0000313" key="3">
    <source>
        <dbReference type="Proteomes" id="UP000663873"/>
    </source>
</evidence>
<evidence type="ECO:0000256" key="1">
    <source>
        <dbReference type="SAM" id="Coils"/>
    </source>
</evidence>
<dbReference type="Proteomes" id="UP000663873">
    <property type="component" value="Unassembled WGS sequence"/>
</dbReference>
<organism evidence="2 3">
    <name type="scientific">Rotaria socialis</name>
    <dbReference type="NCBI Taxonomy" id="392032"/>
    <lineage>
        <taxon>Eukaryota</taxon>
        <taxon>Metazoa</taxon>
        <taxon>Spiralia</taxon>
        <taxon>Gnathifera</taxon>
        <taxon>Rotifera</taxon>
        <taxon>Eurotatoria</taxon>
        <taxon>Bdelloidea</taxon>
        <taxon>Philodinida</taxon>
        <taxon>Philodinidae</taxon>
        <taxon>Rotaria</taxon>
    </lineage>
</organism>
<reference evidence="2" key="1">
    <citation type="submission" date="2021-02" db="EMBL/GenBank/DDBJ databases">
        <authorList>
            <person name="Nowell W R."/>
        </authorList>
    </citation>
    <scope>NUCLEOTIDE SEQUENCE</scope>
</reference>
<keyword evidence="3" id="KW-1185">Reference proteome</keyword>
<proteinExistence type="predicted"/>